<name>A0A0A9FHR5_ARUDO</name>
<organism evidence="1">
    <name type="scientific">Arundo donax</name>
    <name type="common">Giant reed</name>
    <name type="synonym">Donax arundinaceus</name>
    <dbReference type="NCBI Taxonomy" id="35708"/>
    <lineage>
        <taxon>Eukaryota</taxon>
        <taxon>Viridiplantae</taxon>
        <taxon>Streptophyta</taxon>
        <taxon>Embryophyta</taxon>
        <taxon>Tracheophyta</taxon>
        <taxon>Spermatophyta</taxon>
        <taxon>Magnoliopsida</taxon>
        <taxon>Liliopsida</taxon>
        <taxon>Poales</taxon>
        <taxon>Poaceae</taxon>
        <taxon>PACMAD clade</taxon>
        <taxon>Arundinoideae</taxon>
        <taxon>Arundineae</taxon>
        <taxon>Arundo</taxon>
    </lineage>
</organism>
<dbReference type="EMBL" id="GBRH01185331">
    <property type="protein sequence ID" value="JAE12565.1"/>
    <property type="molecule type" value="Transcribed_RNA"/>
</dbReference>
<sequence length="41" mass="4834">MYQVNIVFALSTILFQWEHIFRIVFSPDIVIFTSDCSYADC</sequence>
<proteinExistence type="predicted"/>
<reference evidence="1" key="2">
    <citation type="journal article" date="2015" name="Data Brief">
        <title>Shoot transcriptome of the giant reed, Arundo donax.</title>
        <authorList>
            <person name="Barrero R.A."/>
            <person name="Guerrero F.D."/>
            <person name="Moolhuijzen P."/>
            <person name="Goolsby J.A."/>
            <person name="Tidwell J."/>
            <person name="Bellgard S.E."/>
            <person name="Bellgard M.I."/>
        </authorList>
    </citation>
    <scope>NUCLEOTIDE SEQUENCE</scope>
    <source>
        <tissue evidence="1">Shoot tissue taken approximately 20 cm above the soil surface</tissue>
    </source>
</reference>
<accession>A0A0A9FHR5</accession>
<protein>
    <submittedName>
        <fullName evidence="1">Uncharacterized protein</fullName>
    </submittedName>
</protein>
<reference evidence="1" key="1">
    <citation type="submission" date="2014-09" db="EMBL/GenBank/DDBJ databases">
        <authorList>
            <person name="Magalhaes I.L.F."/>
            <person name="Oliveira U."/>
            <person name="Santos F.R."/>
            <person name="Vidigal T.H.D.A."/>
            <person name="Brescovit A.D."/>
            <person name="Santos A.J."/>
        </authorList>
    </citation>
    <scope>NUCLEOTIDE SEQUENCE</scope>
    <source>
        <tissue evidence="1">Shoot tissue taken approximately 20 cm above the soil surface</tissue>
    </source>
</reference>
<dbReference type="AlphaFoldDB" id="A0A0A9FHR5"/>
<evidence type="ECO:0000313" key="1">
    <source>
        <dbReference type="EMBL" id="JAE12565.1"/>
    </source>
</evidence>